<proteinExistence type="predicted"/>
<organism evidence="1 2">
    <name type="scientific">Clunio marinus</name>
    <dbReference type="NCBI Taxonomy" id="568069"/>
    <lineage>
        <taxon>Eukaryota</taxon>
        <taxon>Metazoa</taxon>
        <taxon>Ecdysozoa</taxon>
        <taxon>Arthropoda</taxon>
        <taxon>Hexapoda</taxon>
        <taxon>Insecta</taxon>
        <taxon>Pterygota</taxon>
        <taxon>Neoptera</taxon>
        <taxon>Endopterygota</taxon>
        <taxon>Diptera</taxon>
        <taxon>Nematocera</taxon>
        <taxon>Chironomoidea</taxon>
        <taxon>Chironomidae</taxon>
        <taxon>Clunio</taxon>
    </lineage>
</organism>
<reference evidence="1 2" key="1">
    <citation type="submission" date="2015-04" db="EMBL/GenBank/DDBJ databases">
        <authorList>
            <person name="Syromyatnikov M.Y."/>
            <person name="Popov V.N."/>
        </authorList>
    </citation>
    <scope>NUCLEOTIDE SEQUENCE [LARGE SCALE GENOMIC DNA]</scope>
</reference>
<evidence type="ECO:0000313" key="2">
    <source>
        <dbReference type="Proteomes" id="UP000183832"/>
    </source>
</evidence>
<dbReference type="EMBL" id="CVRI01000059">
    <property type="protein sequence ID" value="CRL03052.1"/>
    <property type="molecule type" value="Genomic_DNA"/>
</dbReference>
<gene>
    <name evidence="1" type="ORF">CLUMA_CG016734</name>
</gene>
<sequence length="63" mass="7234">MPFFVSKPLNISYDNEVLQTALAILGETCDEIQPEDELKQYCQEELSNIEEVTKSRMLAIINQ</sequence>
<name>A0A1J1ITZ0_9DIPT</name>
<evidence type="ECO:0000313" key="1">
    <source>
        <dbReference type="EMBL" id="CRL03052.1"/>
    </source>
</evidence>
<keyword evidence="2" id="KW-1185">Reference proteome</keyword>
<protein>
    <submittedName>
        <fullName evidence="1">CLUMA_CG016734, isoform A</fullName>
    </submittedName>
</protein>
<dbReference type="Proteomes" id="UP000183832">
    <property type="component" value="Unassembled WGS sequence"/>
</dbReference>
<accession>A0A1J1ITZ0</accession>
<dbReference type="AlphaFoldDB" id="A0A1J1ITZ0"/>